<dbReference type="Proteomes" id="UP000656042">
    <property type="component" value="Unassembled WGS sequence"/>
</dbReference>
<protein>
    <submittedName>
        <fullName evidence="1">Uncharacterized protein</fullName>
    </submittedName>
</protein>
<evidence type="ECO:0000313" key="2">
    <source>
        <dbReference type="Proteomes" id="UP000656042"/>
    </source>
</evidence>
<sequence>MTGDWPAWVGSYDEDAHRRHEEELARERAELAHKNRPILAERLGYPPESVAACEALEDEFPGWTVAYLHENKVPGFAYPAGYHAWRRGRPFGGPARLHGATPEELRGILLVRNGDDG</sequence>
<reference evidence="1" key="2">
    <citation type="submission" date="2020-09" db="EMBL/GenBank/DDBJ databases">
        <authorList>
            <person name="Sun Q."/>
            <person name="Zhou Y."/>
        </authorList>
    </citation>
    <scope>NUCLEOTIDE SEQUENCE</scope>
    <source>
        <strain evidence="1">CGMCC 4.7299</strain>
    </source>
</reference>
<name>A0A8J3C2E8_9ACTN</name>
<reference evidence="1" key="1">
    <citation type="journal article" date="2014" name="Int. J. Syst. Evol. Microbiol.">
        <title>Complete genome sequence of Corynebacterium casei LMG S-19264T (=DSM 44701T), isolated from a smear-ripened cheese.</title>
        <authorList>
            <consortium name="US DOE Joint Genome Institute (JGI-PGF)"/>
            <person name="Walter F."/>
            <person name="Albersmeier A."/>
            <person name="Kalinowski J."/>
            <person name="Ruckert C."/>
        </authorList>
    </citation>
    <scope>NUCLEOTIDE SEQUENCE</scope>
    <source>
        <strain evidence="1">CGMCC 4.7299</strain>
    </source>
</reference>
<keyword evidence="2" id="KW-1185">Reference proteome</keyword>
<dbReference type="AlphaFoldDB" id="A0A8J3C2E8"/>
<accession>A0A8J3C2E8</accession>
<evidence type="ECO:0000313" key="1">
    <source>
        <dbReference type="EMBL" id="GGL05239.1"/>
    </source>
</evidence>
<dbReference type="EMBL" id="BMMX01000024">
    <property type="protein sequence ID" value="GGL05239.1"/>
    <property type="molecule type" value="Genomic_DNA"/>
</dbReference>
<dbReference type="RefSeq" id="WP_189081238.1">
    <property type="nucleotide sequence ID" value="NZ_BMMX01000024.1"/>
</dbReference>
<proteinExistence type="predicted"/>
<gene>
    <name evidence="1" type="ORF">GCM10012284_44670</name>
</gene>
<comment type="caution">
    <text evidence="1">The sequence shown here is derived from an EMBL/GenBank/DDBJ whole genome shotgun (WGS) entry which is preliminary data.</text>
</comment>
<organism evidence="1 2">
    <name type="scientific">Mangrovihabitans endophyticus</name>
    <dbReference type="NCBI Taxonomy" id="1751298"/>
    <lineage>
        <taxon>Bacteria</taxon>
        <taxon>Bacillati</taxon>
        <taxon>Actinomycetota</taxon>
        <taxon>Actinomycetes</taxon>
        <taxon>Micromonosporales</taxon>
        <taxon>Micromonosporaceae</taxon>
        <taxon>Mangrovihabitans</taxon>
    </lineage>
</organism>